<dbReference type="InParanoid" id="G0N6S3"/>
<protein>
    <submittedName>
        <fullName evidence="2">Uncharacterized protein</fullName>
    </submittedName>
</protein>
<dbReference type="Proteomes" id="UP000008068">
    <property type="component" value="Unassembled WGS sequence"/>
</dbReference>
<feature type="region of interest" description="Disordered" evidence="1">
    <location>
        <begin position="331"/>
        <end position="359"/>
    </location>
</feature>
<evidence type="ECO:0000313" key="3">
    <source>
        <dbReference type="Proteomes" id="UP000008068"/>
    </source>
</evidence>
<gene>
    <name evidence="2" type="ORF">CAEBREN_19072</name>
</gene>
<dbReference type="EMBL" id="GL379845">
    <property type="protein sequence ID" value="EGT53984.1"/>
    <property type="molecule type" value="Genomic_DNA"/>
</dbReference>
<feature type="region of interest" description="Disordered" evidence="1">
    <location>
        <begin position="277"/>
        <end position="313"/>
    </location>
</feature>
<accession>G0N6S3</accession>
<evidence type="ECO:0000256" key="1">
    <source>
        <dbReference type="SAM" id="MobiDB-lite"/>
    </source>
</evidence>
<name>G0N6S3_CAEBE</name>
<feature type="region of interest" description="Disordered" evidence="1">
    <location>
        <begin position="736"/>
        <end position="767"/>
    </location>
</feature>
<dbReference type="AlphaFoldDB" id="G0N6S3"/>
<feature type="compositionally biased region" description="Basic and acidic residues" evidence="1">
    <location>
        <begin position="753"/>
        <end position="767"/>
    </location>
</feature>
<sequence>MSRPQLPGSIAATAVKLVCLDQIKAITSIRNLESVDWSQIGERRKHVQKDLLMLKDTIIETESYEDVADKWLEKTQFKIQQLDKSQLLKHLDYHMEVIGFSTVLSHAAKTFNDVMSRLKKQSLAKHHAWILQQYRHGRTKRLRPSHQHLGKRIQSMSSFTVEDLIDKARAEAVRIKLALVAHASPQLCSVCNLIGHKKDQCLLGEEAAQGKFNAKELRQQFQDGTDGSSDVNEEMDQQYSSFQLLDDVQSKRSEQSYISNSTSSEFDLTRFFIEVEPRSTEREHSTLTSPESINPIEEGRGYNHTPEQDSPVSLHGLSIHDVLVVQRGDLSHVGSSGRSTPNDSTHIPSSQHYSSDDEETVTGYQWSVRSRSSSFTVMRSEMPEPDDIFEEPSRLLGPLPCHIIAFHKRHGHFIQSIVYARFWEDNVKRQFKIGDIMQFYEKSDTRMDTQQGILQAAEAIKKFYAQSTESLVPTTVNFFHCSKEFTKDFDEGVKQPFEEIRRILSNQGFPLVNMQETSSTTRIDSSTTRNVSSTTRIADEQQIAQKLFNEWNAKNPTHRNLFKQPDLACSTDRLQDDLLLVVRVNFVVICGNRTGSSAANIFIQQEDGEHIRLRVLQHDYAEGVEDSKELSTKIIIIQACHEIASHIRRSKSSAQVGEILIAHGSRNIALDLKFHRKSHIFEETSNILYKVAPKAAIWFMKTAQQESMPSSDYSTLANLLWSWFKSKDNHAVKNPVQIMPKSTASVPQGSLEAEDRSSKAERDRMQR</sequence>
<proteinExistence type="predicted"/>
<organism evidence="3">
    <name type="scientific">Caenorhabditis brenneri</name>
    <name type="common">Nematode worm</name>
    <dbReference type="NCBI Taxonomy" id="135651"/>
    <lineage>
        <taxon>Eukaryota</taxon>
        <taxon>Metazoa</taxon>
        <taxon>Ecdysozoa</taxon>
        <taxon>Nematoda</taxon>
        <taxon>Chromadorea</taxon>
        <taxon>Rhabditida</taxon>
        <taxon>Rhabditina</taxon>
        <taxon>Rhabditomorpha</taxon>
        <taxon>Rhabditoidea</taxon>
        <taxon>Rhabditidae</taxon>
        <taxon>Peloderinae</taxon>
        <taxon>Caenorhabditis</taxon>
    </lineage>
</organism>
<feature type="compositionally biased region" description="Polar residues" evidence="1">
    <location>
        <begin position="333"/>
        <end position="353"/>
    </location>
</feature>
<keyword evidence="3" id="KW-1185">Reference proteome</keyword>
<reference evidence="3" key="1">
    <citation type="submission" date="2011-07" db="EMBL/GenBank/DDBJ databases">
        <authorList>
            <consortium name="Caenorhabditis brenneri Sequencing and Analysis Consortium"/>
            <person name="Wilson R.K."/>
        </authorList>
    </citation>
    <scope>NUCLEOTIDE SEQUENCE [LARGE SCALE GENOMIC DNA]</scope>
    <source>
        <strain evidence="3">PB2801</strain>
    </source>
</reference>
<dbReference type="HOGENOM" id="CLU_354208_0_0_1"/>
<evidence type="ECO:0000313" key="2">
    <source>
        <dbReference type="EMBL" id="EGT53984.1"/>
    </source>
</evidence>